<dbReference type="GO" id="GO:0003755">
    <property type="term" value="F:peptidyl-prolyl cis-trans isomerase activity"/>
    <property type="evidence" value="ECO:0007669"/>
    <property type="project" value="InterPro"/>
</dbReference>
<feature type="compositionally biased region" description="Polar residues" evidence="1">
    <location>
        <begin position="199"/>
        <end position="208"/>
    </location>
</feature>
<feature type="domain" description="PPIase cyclophilin-type" evidence="2">
    <location>
        <begin position="215"/>
        <end position="433"/>
    </location>
</feature>
<feature type="region of interest" description="Disordered" evidence="1">
    <location>
        <begin position="66"/>
        <end position="102"/>
    </location>
</feature>
<dbReference type="InterPro" id="IPR044185">
    <property type="entry name" value="CYP26-2-like"/>
</dbReference>
<keyword evidence="4" id="KW-1185">Reference proteome</keyword>
<evidence type="ECO:0000313" key="3">
    <source>
        <dbReference type="EMBL" id="KAG6753913.1"/>
    </source>
</evidence>
<organism evidence="3 4">
    <name type="scientific">Populus tomentosa</name>
    <name type="common">Chinese white poplar</name>
    <dbReference type="NCBI Taxonomy" id="118781"/>
    <lineage>
        <taxon>Eukaryota</taxon>
        <taxon>Viridiplantae</taxon>
        <taxon>Streptophyta</taxon>
        <taxon>Embryophyta</taxon>
        <taxon>Tracheophyta</taxon>
        <taxon>Spermatophyta</taxon>
        <taxon>Magnoliopsida</taxon>
        <taxon>eudicotyledons</taxon>
        <taxon>Gunneridae</taxon>
        <taxon>Pentapetalae</taxon>
        <taxon>rosids</taxon>
        <taxon>fabids</taxon>
        <taxon>Malpighiales</taxon>
        <taxon>Salicaceae</taxon>
        <taxon>Saliceae</taxon>
        <taxon>Populus</taxon>
    </lineage>
</organism>
<accession>A0A8X7YJG3</accession>
<dbReference type="EMBL" id="JAAWWB010000023">
    <property type="protein sequence ID" value="KAG6753913.1"/>
    <property type="molecule type" value="Genomic_DNA"/>
</dbReference>
<reference evidence="3" key="1">
    <citation type="journal article" date="2020" name="bioRxiv">
        <title>Hybrid origin of Populus tomentosa Carr. identified through genome sequencing and phylogenomic analysis.</title>
        <authorList>
            <person name="An X."/>
            <person name="Gao K."/>
            <person name="Chen Z."/>
            <person name="Li J."/>
            <person name="Yang X."/>
            <person name="Yang X."/>
            <person name="Zhou J."/>
            <person name="Guo T."/>
            <person name="Zhao T."/>
            <person name="Huang S."/>
            <person name="Miao D."/>
            <person name="Khan W.U."/>
            <person name="Rao P."/>
            <person name="Ye M."/>
            <person name="Lei B."/>
            <person name="Liao W."/>
            <person name="Wang J."/>
            <person name="Ji L."/>
            <person name="Li Y."/>
            <person name="Guo B."/>
            <person name="Mustafa N.S."/>
            <person name="Li S."/>
            <person name="Yun Q."/>
            <person name="Keller S.R."/>
            <person name="Mao J."/>
            <person name="Zhang R."/>
            <person name="Strauss S.H."/>
        </authorList>
    </citation>
    <scope>NUCLEOTIDE SEQUENCE</scope>
    <source>
        <strain evidence="3">GM15</strain>
        <tissue evidence="3">Leaf</tissue>
    </source>
</reference>
<dbReference type="PANTHER" id="PTHR47724">
    <property type="entry name" value="PEPTIDYL-PROLYL CIS-TRANS ISOMERASE CYP26-2, CHLOROPLASTIC"/>
    <property type="match status" value="1"/>
</dbReference>
<protein>
    <recommendedName>
        <fullName evidence="2">PPIase cyclophilin-type domain-containing protein</fullName>
    </recommendedName>
</protein>
<feature type="region of interest" description="Disordered" evidence="1">
    <location>
        <begin position="182"/>
        <end position="208"/>
    </location>
</feature>
<dbReference type="GO" id="GO:0009507">
    <property type="term" value="C:chloroplast"/>
    <property type="evidence" value="ECO:0007669"/>
    <property type="project" value="TreeGrafter"/>
</dbReference>
<dbReference type="FunFam" id="2.40.100.10:FF:000040">
    <property type="entry name" value="Peptidyl-prolyl cis-trans isomerase B"/>
    <property type="match status" value="1"/>
</dbReference>
<dbReference type="OrthoDB" id="252722at2759"/>
<evidence type="ECO:0000256" key="1">
    <source>
        <dbReference type="SAM" id="MobiDB-lite"/>
    </source>
</evidence>
<dbReference type="AlphaFoldDB" id="A0A8X7YJG3"/>
<evidence type="ECO:0000259" key="2">
    <source>
        <dbReference type="PROSITE" id="PS50072"/>
    </source>
</evidence>
<evidence type="ECO:0000313" key="4">
    <source>
        <dbReference type="Proteomes" id="UP000886885"/>
    </source>
</evidence>
<proteinExistence type="predicted"/>
<sequence length="434" mass="47752">MTGFPFSFPFELNFALYSFVQLEDVPQSLVSDKWGALHAIKTINFNSCNPVDGSCFHLPYPKTKNKKTVEETETSLTPENNLEQAKEPSPGEAVKKTKPKKPLQREMLRNPEVFQSSIKLHLPIPPTHPSHIQNIPSSPSSTVIKQCCKLSRRKLAIFGNSSLLLLLSSQTLDPFNMSKAKAEEALPDANENDPREENNTSTRPECSNKTTARAFLDISIDGEPVGRIVVGLYGEDVPAGAARFSSLVRGAAGVSYRRKEFIKITPNYVQHGGVRSYGVDAELAQRTGSNLAAESLVDEWEREYETCPGIKNLSGTVSIIVRDPSKPPPKLKLVARKGKLEIDQEEVGTDPNGTEFVIATKDSPELDASSLVVGRVLEGMEVVEKIGQVKTVQENTKSPYFRVAKLIGDKRAVVAERGFNRPYSKVVVTNCGLE</sequence>
<dbReference type="Pfam" id="PF00160">
    <property type="entry name" value="Pro_isomerase"/>
    <property type="match status" value="1"/>
</dbReference>
<name>A0A8X7YJG3_POPTO</name>
<comment type="caution">
    <text evidence="3">The sequence shown here is derived from an EMBL/GenBank/DDBJ whole genome shotgun (WGS) entry which is preliminary data.</text>
</comment>
<dbReference type="Proteomes" id="UP000886885">
    <property type="component" value="Chromosome 12A"/>
</dbReference>
<dbReference type="PANTHER" id="PTHR47724:SF1">
    <property type="entry name" value="PEPTIDYL-PROLYL CIS-TRANS ISOMERASE CYP26-2, CHLOROPLASTIC"/>
    <property type="match status" value="1"/>
</dbReference>
<gene>
    <name evidence="3" type="ORF">POTOM_041920</name>
</gene>
<dbReference type="PROSITE" id="PS50072">
    <property type="entry name" value="CSA_PPIASE_2"/>
    <property type="match status" value="1"/>
</dbReference>
<dbReference type="InterPro" id="IPR002130">
    <property type="entry name" value="Cyclophilin-type_PPIase_dom"/>
</dbReference>